<reference evidence="1" key="1">
    <citation type="submission" date="2016-12" db="EMBL/GenBank/DDBJ databases">
        <title>Whole genome sequencing of Sphingomonas koreensis.</title>
        <authorList>
            <person name="Conlan S."/>
            <person name="Thomas P.J."/>
            <person name="Mullikin J."/>
            <person name="Palmore T.N."/>
            <person name="Frank K.M."/>
            <person name="Segre J.A."/>
        </authorList>
    </citation>
    <scope>NUCLEOTIDE SEQUENCE</scope>
    <source>
        <strain evidence="1">ABOJV</strain>
    </source>
</reference>
<dbReference type="Proteomes" id="UP000185161">
    <property type="component" value="Chromosome"/>
</dbReference>
<evidence type="ECO:0000313" key="1">
    <source>
        <dbReference type="EMBL" id="APR53237.1"/>
    </source>
</evidence>
<evidence type="ECO:0000313" key="4">
    <source>
        <dbReference type="Proteomes" id="UP000286681"/>
    </source>
</evidence>
<sequence length="104" mass="11642">MLWNVIDKRARPYRWREVNAIVEAVEHDNSCADADQAPASDPAITVDYDALEAVSVQEAIAWANAQPCPVTLYLYDLGGGFADDEHFNEMGKRFLEERGDAEPE</sequence>
<accession>A0A1L6JBN3</accession>
<reference evidence="3" key="2">
    <citation type="submission" date="2016-12" db="EMBL/GenBank/DDBJ databases">
        <title>Whole genome sequencing of Sphingomonas sp. ABOJV.</title>
        <authorList>
            <person name="Conlan S."/>
            <person name="Thomas P.J."/>
            <person name="Mullikin J."/>
            <person name="Palmore T.N."/>
            <person name="Frank K.M."/>
            <person name="Segre J.A."/>
        </authorList>
    </citation>
    <scope>NUCLEOTIDE SEQUENCE [LARGE SCALE GENOMIC DNA]</scope>
    <source>
        <strain evidence="3">ABOJV</strain>
    </source>
</reference>
<evidence type="ECO:0000313" key="2">
    <source>
        <dbReference type="EMBL" id="RSV04811.1"/>
    </source>
</evidence>
<dbReference type="EMBL" id="CP018820">
    <property type="protein sequence ID" value="APR53237.1"/>
    <property type="molecule type" value="Genomic_DNA"/>
</dbReference>
<dbReference type="GeneID" id="44133501"/>
<dbReference type="KEGG" id="skr:BRX40_13105"/>
<protein>
    <submittedName>
        <fullName evidence="1">Uncharacterized protein</fullName>
    </submittedName>
</protein>
<reference evidence="2 4" key="3">
    <citation type="submission" date="2018-07" db="EMBL/GenBank/DDBJ databases">
        <title>Genomic and Epidemiologic Investigation of an Indolent Hospital Outbreak.</title>
        <authorList>
            <person name="Johnson R.C."/>
            <person name="Deming C."/>
            <person name="Conlan S."/>
            <person name="Zellmer C.J."/>
            <person name="Michelin A.V."/>
            <person name="Lee-Lin S."/>
            <person name="Thomas P.J."/>
            <person name="Park M."/>
            <person name="Weingarten R.A."/>
            <person name="Less J."/>
            <person name="Dekker J.P."/>
            <person name="Frank K.M."/>
            <person name="Musser K.A."/>
            <person name="Mcquiston J.R."/>
            <person name="Henderson D.K."/>
            <person name="Lau A.F."/>
            <person name="Palmore T.N."/>
            <person name="Segre J.A."/>
        </authorList>
    </citation>
    <scope>NUCLEOTIDE SEQUENCE [LARGE SCALE GENOMIC DNA]</scope>
    <source>
        <strain evidence="2 4">SK-NIH.Env10_0317</strain>
    </source>
</reference>
<name>A0A1L6JBN3_9SPHN</name>
<keyword evidence="3" id="KW-1185">Reference proteome</keyword>
<dbReference type="RefSeq" id="WP_075151901.1">
    <property type="nucleotide sequence ID" value="NZ_CP018820.1"/>
</dbReference>
<dbReference type="EMBL" id="QQWO01000005">
    <property type="protein sequence ID" value="RSV04811.1"/>
    <property type="molecule type" value="Genomic_DNA"/>
</dbReference>
<evidence type="ECO:0000313" key="3">
    <source>
        <dbReference type="Proteomes" id="UP000185161"/>
    </source>
</evidence>
<gene>
    <name evidence="1" type="ORF">BRX40_13105</name>
    <name evidence="2" type="ORF">CA257_07885</name>
</gene>
<dbReference type="OrthoDB" id="7867624at2"/>
<organism evidence="1 3">
    <name type="scientific">Sphingomonas koreensis</name>
    <dbReference type="NCBI Taxonomy" id="93064"/>
    <lineage>
        <taxon>Bacteria</taxon>
        <taxon>Pseudomonadati</taxon>
        <taxon>Pseudomonadota</taxon>
        <taxon>Alphaproteobacteria</taxon>
        <taxon>Sphingomonadales</taxon>
        <taxon>Sphingomonadaceae</taxon>
        <taxon>Sphingomonas</taxon>
    </lineage>
</organism>
<dbReference type="AlphaFoldDB" id="A0A1L6JBN3"/>
<dbReference type="Proteomes" id="UP000286681">
    <property type="component" value="Unassembled WGS sequence"/>
</dbReference>
<proteinExistence type="predicted"/>